<keyword evidence="1" id="KW-0472">Membrane</keyword>
<sequence>MGNIISINVIRFFVIFFLQVLVLKPLSMGWMSNYFYFNILLYPLIIILLPMRTPQIAILLIGFGLGFMVDMFYDTPGVHASATVATAFFRTWVLAQLEPRDGYQLNIGPTKERFGFPWFAQYAIIMMLFHLLFYFVVETFAVQHVLRILAKTFYTFVWSIIAVFLFTQVWNTKD</sequence>
<gene>
    <name evidence="2" type="ORF">CRP01_28685</name>
</gene>
<dbReference type="EMBL" id="PDUD01000034">
    <property type="protein sequence ID" value="PHN03060.1"/>
    <property type="molecule type" value="Genomic_DNA"/>
</dbReference>
<dbReference type="RefSeq" id="WP_099153502.1">
    <property type="nucleotide sequence ID" value="NZ_PDUD01000034.1"/>
</dbReference>
<dbReference type="OrthoDB" id="1132160at2"/>
<keyword evidence="3" id="KW-1185">Reference proteome</keyword>
<protein>
    <recommendedName>
        <fullName evidence="4">Rod shape-determining protein MreD</fullName>
    </recommendedName>
</protein>
<feature type="transmembrane region" description="Helical" evidence="1">
    <location>
        <begin position="9"/>
        <end position="27"/>
    </location>
</feature>
<accession>A0A2D0N3U5</accession>
<evidence type="ECO:0008006" key="4">
    <source>
        <dbReference type="Google" id="ProtNLM"/>
    </source>
</evidence>
<feature type="transmembrane region" description="Helical" evidence="1">
    <location>
        <begin position="149"/>
        <end position="170"/>
    </location>
</feature>
<feature type="transmembrane region" description="Helical" evidence="1">
    <location>
        <begin position="119"/>
        <end position="137"/>
    </location>
</feature>
<feature type="transmembrane region" description="Helical" evidence="1">
    <location>
        <begin position="33"/>
        <end position="49"/>
    </location>
</feature>
<evidence type="ECO:0000313" key="2">
    <source>
        <dbReference type="EMBL" id="PHN03060.1"/>
    </source>
</evidence>
<comment type="caution">
    <text evidence="2">The sequence shown here is derived from an EMBL/GenBank/DDBJ whole genome shotgun (WGS) entry which is preliminary data.</text>
</comment>
<dbReference type="Proteomes" id="UP000223913">
    <property type="component" value="Unassembled WGS sequence"/>
</dbReference>
<name>A0A2D0N3U5_FLAN2</name>
<evidence type="ECO:0000313" key="3">
    <source>
        <dbReference type="Proteomes" id="UP000223913"/>
    </source>
</evidence>
<reference evidence="2 3" key="1">
    <citation type="submission" date="2017-10" db="EMBL/GenBank/DDBJ databases">
        <title>The draft genome sequence of Lewinella nigricans NBRC 102662.</title>
        <authorList>
            <person name="Wang K."/>
        </authorList>
    </citation>
    <scope>NUCLEOTIDE SEQUENCE [LARGE SCALE GENOMIC DNA]</scope>
    <source>
        <strain evidence="2 3">NBRC 102662</strain>
    </source>
</reference>
<feature type="transmembrane region" description="Helical" evidence="1">
    <location>
        <begin position="56"/>
        <end position="73"/>
    </location>
</feature>
<dbReference type="AlphaFoldDB" id="A0A2D0N3U5"/>
<proteinExistence type="predicted"/>
<organism evidence="2 3">
    <name type="scientific">Flavilitoribacter nigricans (strain ATCC 23147 / DSM 23189 / NBRC 102662 / NCIMB 1420 / SS-2)</name>
    <name type="common">Lewinella nigricans</name>
    <dbReference type="NCBI Taxonomy" id="1122177"/>
    <lineage>
        <taxon>Bacteria</taxon>
        <taxon>Pseudomonadati</taxon>
        <taxon>Bacteroidota</taxon>
        <taxon>Saprospiria</taxon>
        <taxon>Saprospirales</taxon>
        <taxon>Lewinellaceae</taxon>
        <taxon>Flavilitoribacter</taxon>
    </lineage>
</organism>
<evidence type="ECO:0000256" key="1">
    <source>
        <dbReference type="SAM" id="Phobius"/>
    </source>
</evidence>
<keyword evidence="1" id="KW-1133">Transmembrane helix</keyword>
<keyword evidence="1" id="KW-0812">Transmembrane</keyword>